<gene>
    <name evidence="2" type="ORF">KFE25_013556</name>
</gene>
<dbReference type="AlphaFoldDB" id="A0A8J6CI61"/>
<sequence>MALSFVPISFPPCATRPLVETRAPHAASRVHVLAAAQKGGKGPNDADEAKKPKMSFDGLLQLMTMGAGAPSLGQFKRWEGTKAMFELEANNFADEDGNVRRGKYVDDGYVDSDSSDSPPNFFANLFSGGQLQREYTDRQGERGPAKKR</sequence>
<reference evidence="2" key="1">
    <citation type="submission" date="2021-05" db="EMBL/GenBank/DDBJ databases">
        <title>The genome of the haptophyte Pavlova lutheri (Diacronema luteri, Pavlovales) - a model for lipid biosynthesis in eukaryotic algae.</title>
        <authorList>
            <person name="Hulatt C.J."/>
            <person name="Posewitz M.C."/>
        </authorList>
    </citation>
    <scope>NUCLEOTIDE SEQUENCE</scope>
    <source>
        <strain evidence="2">NIVA-4/92</strain>
    </source>
</reference>
<evidence type="ECO:0000313" key="3">
    <source>
        <dbReference type="Proteomes" id="UP000751190"/>
    </source>
</evidence>
<organism evidence="2 3">
    <name type="scientific">Diacronema lutheri</name>
    <name type="common">Unicellular marine alga</name>
    <name type="synonym">Monochrysis lutheri</name>
    <dbReference type="NCBI Taxonomy" id="2081491"/>
    <lineage>
        <taxon>Eukaryota</taxon>
        <taxon>Haptista</taxon>
        <taxon>Haptophyta</taxon>
        <taxon>Pavlovophyceae</taxon>
        <taxon>Pavlovales</taxon>
        <taxon>Pavlovaceae</taxon>
        <taxon>Diacronema</taxon>
    </lineage>
</organism>
<proteinExistence type="predicted"/>
<dbReference type="OrthoDB" id="39451at2759"/>
<evidence type="ECO:0000313" key="2">
    <source>
        <dbReference type="EMBL" id="KAG8468473.1"/>
    </source>
</evidence>
<feature type="region of interest" description="Disordered" evidence="1">
    <location>
        <begin position="90"/>
        <end position="148"/>
    </location>
</feature>
<dbReference type="Proteomes" id="UP000751190">
    <property type="component" value="Unassembled WGS sequence"/>
</dbReference>
<evidence type="ECO:0000256" key="1">
    <source>
        <dbReference type="SAM" id="MobiDB-lite"/>
    </source>
</evidence>
<dbReference type="OMA" id="FPPCATR"/>
<protein>
    <submittedName>
        <fullName evidence="2">Uncharacterized protein</fullName>
    </submittedName>
</protein>
<dbReference type="EMBL" id="JAGTXO010000004">
    <property type="protein sequence ID" value="KAG8468473.1"/>
    <property type="molecule type" value="Genomic_DNA"/>
</dbReference>
<feature type="compositionally biased region" description="Basic and acidic residues" evidence="1">
    <location>
        <begin position="97"/>
        <end position="106"/>
    </location>
</feature>
<keyword evidence="3" id="KW-1185">Reference proteome</keyword>
<name>A0A8J6CI61_DIALT</name>
<feature type="compositionally biased region" description="Basic and acidic residues" evidence="1">
    <location>
        <begin position="134"/>
        <end position="148"/>
    </location>
</feature>
<accession>A0A8J6CI61</accession>
<comment type="caution">
    <text evidence="2">The sequence shown here is derived from an EMBL/GenBank/DDBJ whole genome shotgun (WGS) entry which is preliminary data.</text>
</comment>